<dbReference type="Proteomes" id="UP000078070">
    <property type="component" value="Chromosome"/>
</dbReference>
<feature type="transmembrane region" description="Helical" evidence="1">
    <location>
        <begin position="184"/>
        <end position="202"/>
    </location>
</feature>
<reference evidence="3 4" key="2">
    <citation type="journal article" date="2018" name="Int. J. Syst. Evol. Microbiol.">
        <title>Marinobacterium aestuarii sp. nov., a benzene-degrading marine bacterium isolated from estuary sediment.</title>
        <authorList>
            <person name="Bae S.S."/>
            <person name="Jung J."/>
            <person name="Chung D."/>
            <person name="Baek K."/>
        </authorList>
    </citation>
    <scope>NUCLEOTIDE SEQUENCE [LARGE SCALE GENOMIC DNA]</scope>
    <source>
        <strain evidence="3 4">ST58-10</strain>
    </source>
</reference>
<evidence type="ECO:0000256" key="1">
    <source>
        <dbReference type="SAM" id="Phobius"/>
    </source>
</evidence>
<keyword evidence="1" id="KW-0472">Membrane</keyword>
<feature type="transmembrane region" description="Helical" evidence="1">
    <location>
        <begin position="155"/>
        <end position="172"/>
    </location>
</feature>
<feature type="domain" description="Phosphatidic acid phosphatase type 2/haloperoxidase" evidence="2">
    <location>
        <begin position="95"/>
        <end position="230"/>
    </location>
</feature>
<sequence length="251" mass="27992">MSPATLRWRPLGLIPLLLFVLGVALLEVYGLDLKLGDLLYRLEGHQWALREHWLTAGLIHNGGRLLSFGLLLVAVLGWSLSWIRPGLRHWRPGLSYLISAVLCSVLIVNIAKRLAGLDCPWSLQRYGADRLYHSLFSLDPATTSGGSCFPAGHASAGYAWVALYFLALHHFGGTSARARRYRRLALLPGLGLGLIFGISQQLRGAHFISHDIWTLAICWFSALLLYRWRLWPQPITPKFCYSRFCAGTSGS</sequence>
<name>A0A1A9F5V6_9GAMM</name>
<gene>
    <name evidence="3" type="ORF">A8C75_07080</name>
</gene>
<protein>
    <recommendedName>
        <fullName evidence="2">Phosphatidic acid phosphatase type 2/haloperoxidase domain-containing protein</fullName>
    </recommendedName>
</protein>
<keyword evidence="4" id="KW-1185">Reference proteome</keyword>
<dbReference type="STRING" id="1821621.A8C75_07080"/>
<feature type="transmembrane region" description="Helical" evidence="1">
    <location>
        <begin position="65"/>
        <end position="82"/>
    </location>
</feature>
<organism evidence="3 4">
    <name type="scientific">Marinobacterium aestuarii</name>
    <dbReference type="NCBI Taxonomy" id="1821621"/>
    <lineage>
        <taxon>Bacteria</taxon>
        <taxon>Pseudomonadati</taxon>
        <taxon>Pseudomonadota</taxon>
        <taxon>Gammaproteobacteria</taxon>
        <taxon>Oceanospirillales</taxon>
        <taxon>Oceanospirillaceae</taxon>
        <taxon>Marinobacterium</taxon>
    </lineage>
</organism>
<dbReference type="CDD" id="cd03396">
    <property type="entry name" value="PAP2_like_6"/>
    <property type="match status" value="1"/>
</dbReference>
<dbReference type="InterPro" id="IPR000326">
    <property type="entry name" value="PAP2/HPO"/>
</dbReference>
<feature type="transmembrane region" description="Helical" evidence="1">
    <location>
        <begin position="208"/>
        <end position="228"/>
    </location>
</feature>
<evidence type="ECO:0000313" key="3">
    <source>
        <dbReference type="EMBL" id="ANG65139.1"/>
    </source>
</evidence>
<keyword evidence="1" id="KW-1133">Transmembrane helix</keyword>
<reference evidence="4" key="1">
    <citation type="submission" date="2016-05" db="EMBL/GenBank/DDBJ databases">
        <authorList>
            <person name="Baek K."/>
            <person name="Yang S.-J."/>
        </authorList>
    </citation>
    <scope>NUCLEOTIDE SEQUENCE [LARGE SCALE GENOMIC DNA]</scope>
    <source>
        <strain evidence="4">ST58-10</strain>
    </source>
</reference>
<feature type="transmembrane region" description="Helical" evidence="1">
    <location>
        <begin position="94"/>
        <end position="111"/>
    </location>
</feature>
<dbReference type="AlphaFoldDB" id="A0A1A9F5V6"/>
<proteinExistence type="predicted"/>
<dbReference type="KEGG" id="mars:A8C75_07080"/>
<evidence type="ECO:0000259" key="2">
    <source>
        <dbReference type="Pfam" id="PF01569"/>
    </source>
</evidence>
<evidence type="ECO:0000313" key="4">
    <source>
        <dbReference type="Proteomes" id="UP000078070"/>
    </source>
</evidence>
<dbReference type="Pfam" id="PF01569">
    <property type="entry name" value="PAP2"/>
    <property type="match status" value="1"/>
</dbReference>
<keyword evidence="1" id="KW-0812">Transmembrane</keyword>
<dbReference type="SUPFAM" id="SSF48317">
    <property type="entry name" value="Acid phosphatase/Vanadium-dependent haloperoxidase"/>
    <property type="match status" value="1"/>
</dbReference>
<dbReference type="InterPro" id="IPR036938">
    <property type="entry name" value="PAP2/HPO_sf"/>
</dbReference>
<dbReference type="EMBL" id="CP015839">
    <property type="protein sequence ID" value="ANG65139.1"/>
    <property type="molecule type" value="Genomic_DNA"/>
</dbReference>
<accession>A0A1A9F5V6</accession>